<accession>A0AAD0RPG9</accession>
<evidence type="ECO:0000313" key="2">
    <source>
        <dbReference type="Proteomes" id="UP000259465"/>
    </source>
</evidence>
<dbReference type="Proteomes" id="UP000259465">
    <property type="component" value="Chromosome"/>
</dbReference>
<evidence type="ECO:0000313" key="1">
    <source>
        <dbReference type="EMBL" id="AXT45629.1"/>
    </source>
</evidence>
<keyword evidence="2" id="KW-1185">Reference proteome</keyword>
<dbReference type="KEGG" id="crz:D1345_05270"/>
<dbReference type="RefSeq" id="WP_019103458.1">
    <property type="nucleotide sequence ID" value="NZ_CP031968.1"/>
</dbReference>
<dbReference type="EMBL" id="CP031968">
    <property type="protein sequence ID" value="AXT45629.1"/>
    <property type="molecule type" value="Genomic_DNA"/>
</dbReference>
<gene>
    <name evidence="1" type="ORF">D1345_05270</name>
</gene>
<proteinExistence type="predicted"/>
<protein>
    <recommendedName>
        <fullName evidence="3">DNA-binding protein</fullName>
    </recommendedName>
</protein>
<reference evidence="1 2" key="1">
    <citation type="submission" date="2018-08" db="EMBL/GenBank/DDBJ databases">
        <title>Complete genome sequence of JP2-74.</title>
        <authorList>
            <person name="Wu L."/>
        </authorList>
    </citation>
    <scope>NUCLEOTIDE SEQUENCE [LARGE SCALE GENOMIC DNA]</scope>
    <source>
        <strain evidence="1 2">JP2-74</strain>
    </source>
</reference>
<name>A0AAD0RPG9_9NEIS</name>
<sequence>MKVHIKGFILQTLAGQPGLWDVELARRICREYRKPEDDYWLGMVRACLADLSASGLVVALCERWQEEGARLLFNYRVSDFGLERMRQTGLA</sequence>
<organism evidence="1 2">
    <name type="scientific">Chromobacterium rhizoryzae</name>
    <dbReference type="NCBI Taxonomy" id="1778675"/>
    <lineage>
        <taxon>Bacteria</taxon>
        <taxon>Pseudomonadati</taxon>
        <taxon>Pseudomonadota</taxon>
        <taxon>Betaproteobacteria</taxon>
        <taxon>Neisseriales</taxon>
        <taxon>Chromobacteriaceae</taxon>
        <taxon>Chromobacterium</taxon>
    </lineage>
</organism>
<evidence type="ECO:0008006" key="3">
    <source>
        <dbReference type="Google" id="ProtNLM"/>
    </source>
</evidence>
<dbReference type="AlphaFoldDB" id="A0AAD0RPG9"/>